<dbReference type="AlphaFoldDB" id="A0A940WZJ4"/>
<feature type="transmembrane region" description="Helical" evidence="1">
    <location>
        <begin position="37"/>
        <end position="58"/>
    </location>
</feature>
<organism evidence="3 4">
    <name type="scientific">Halalkalibacter suaedae</name>
    <dbReference type="NCBI Taxonomy" id="2822140"/>
    <lineage>
        <taxon>Bacteria</taxon>
        <taxon>Bacillati</taxon>
        <taxon>Bacillota</taxon>
        <taxon>Bacilli</taxon>
        <taxon>Bacillales</taxon>
        <taxon>Bacillaceae</taxon>
        <taxon>Halalkalibacter</taxon>
    </lineage>
</organism>
<accession>A0A940WZJ4</accession>
<comment type="caution">
    <text evidence="3">The sequence shown here is derived from an EMBL/GenBank/DDBJ whole genome shotgun (WGS) entry which is preliminary data.</text>
</comment>
<keyword evidence="1" id="KW-0472">Membrane</keyword>
<evidence type="ECO:0000313" key="3">
    <source>
        <dbReference type="EMBL" id="MBP3951054.1"/>
    </source>
</evidence>
<dbReference type="Pfam" id="PF07885">
    <property type="entry name" value="Ion_trans_2"/>
    <property type="match status" value="1"/>
</dbReference>
<feature type="domain" description="Potassium channel" evidence="2">
    <location>
        <begin position="48"/>
        <end position="123"/>
    </location>
</feature>
<dbReference type="EMBL" id="JAGKSQ010000003">
    <property type="protein sequence ID" value="MBP3951054.1"/>
    <property type="molecule type" value="Genomic_DNA"/>
</dbReference>
<feature type="transmembrane region" description="Helical" evidence="1">
    <location>
        <begin position="79"/>
        <end position="98"/>
    </location>
</feature>
<evidence type="ECO:0000259" key="2">
    <source>
        <dbReference type="Pfam" id="PF07885"/>
    </source>
</evidence>
<name>A0A940WZJ4_9BACI</name>
<feature type="transmembrane region" description="Helical" evidence="1">
    <location>
        <begin position="104"/>
        <end position="124"/>
    </location>
</feature>
<keyword evidence="3" id="KW-0813">Transport</keyword>
<dbReference type="InterPro" id="IPR013099">
    <property type="entry name" value="K_chnl_dom"/>
</dbReference>
<dbReference type="Gene3D" id="1.10.287.70">
    <property type="match status" value="1"/>
</dbReference>
<dbReference type="GO" id="GO:0034220">
    <property type="term" value="P:monoatomic ion transmembrane transport"/>
    <property type="evidence" value="ECO:0007669"/>
    <property type="project" value="UniProtKB-KW"/>
</dbReference>
<proteinExistence type="predicted"/>
<keyword evidence="3" id="KW-0406">Ion transport</keyword>
<reference evidence="3" key="1">
    <citation type="submission" date="2021-03" db="EMBL/GenBank/DDBJ databases">
        <title>Bacillus suaedae sp. nov., isolated from Suaeda aralocaspica.</title>
        <authorList>
            <person name="Lei R.F.R."/>
        </authorList>
    </citation>
    <scope>NUCLEOTIDE SEQUENCE</scope>
    <source>
        <strain evidence="3">YZJH907-2</strain>
    </source>
</reference>
<feature type="transmembrane region" description="Helical" evidence="1">
    <location>
        <begin position="5"/>
        <end position="22"/>
    </location>
</feature>
<keyword evidence="1" id="KW-1133">Transmembrane helix</keyword>
<protein>
    <submittedName>
        <fullName evidence="3">Two pore domain potassium channel family protein</fullName>
    </submittedName>
</protein>
<dbReference type="SUPFAM" id="SSF81324">
    <property type="entry name" value="Voltage-gated potassium channels"/>
    <property type="match status" value="1"/>
</dbReference>
<dbReference type="RefSeq" id="WP_210596759.1">
    <property type="nucleotide sequence ID" value="NZ_JAGKSQ010000003.1"/>
</dbReference>
<evidence type="ECO:0000256" key="1">
    <source>
        <dbReference type="SAM" id="Phobius"/>
    </source>
</evidence>
<gene>
    <name evidence="3" type="ORF">J7W16_07890</name>
</gene>
<dbReference type="Proteomes" id="UP000678228">
    <property type="component" value="Unassembled WGS sequence"/>
</dbReference>
<keyword evidence="1" id="KW-0812">Transmembrane</keyword>
<keyword evidence="4" id="KW-1185">Reference proteome</keyword>
<evidence type="ECO:0000313" key="4">
    <source>
        <dbReference type="Proteomes" id="UP000678228"/>
    </source>
</evidence>
<sequence length="141" mass="15628">MISSILITLTIGFIVINLYYFFTRQSYKKSTFNAPMFYQLFFNMIGITIGFACIYYLLSLNNVILKIGSPDGNPANETFANLLYFSGVTLLSVGYGDYTPVGSAKFFALIEAGIGILLPTAYFIKAMSNNNNQSNDNNQST</sequence>
<keyword evidence="3" id="KW-0407">Ion channel</keyword>